<evidence type="ECO:0000259" key="1">
    <source>
        <dbReference type="Pfam" id="PF13439"/>
    </source>
</evidence>
<dbReference type="CDD" id="cd03801">
    <property type="entry name" value="GT4_PimA-like"/>
    <property type="match status" value="1"/>
</dbReference>
<dbReference type="Proteomes" id="UP000030634">
    <property type="component" value="Chromosome"/>
</dbReference>
<dbReference type="EMBL" id="CP010028">
    <property type="protein sequence ID" value="AIZ46731.1"/>
    <property type="molecule type" value="Genomic_DNA"/>
</dbReference>
<organism evidence="2 3">
    <name type="scientific">Deinococcus radiopugnans</name>
    <dbReference type="NCBI Taxonomy" id="57497"/>
    <lineage>
        <taxon>Bacteria</taxon>
        <taxon>Thermotogati</taxon>
        <taxon>Deinococcota</taxon>
        <taxon>Deinococci</taxon>
        <taxon>Deinococcales</taxon>
        <taxon>Deinococcaceae</taxon>
        <taxon>Deinococcus</taxon>
    </lineage>
</organism>
<proteinExistence type="predicted"/>
<dbReference type="HOGENOM" id="CLU_009583_15_0_0"/>
<dbReference type="SUPFAM" id="SSF53756">
    <property type="entry name" value="UDP-Glycosyltransferase/glycogen phosphorylase"/>
    <property type="match status" value="1"/>
</dbReference>
<dbReference type="InterPro" id="IPR028098">
    <property type="entry name" value="Glyco_trans_4-like_N"/>
</dbReference>
<dbReference type="AlphaFoldDB" id="A0A0A7KKR2"/>
<feature type="domain" description="Glycosyltransferase subfamily 4-like N-terminal" evidence="1">
    <location>
        <begin position="18"/>
        <end position="167"/>
    </location>
</feature>
<evidence type="ECO:0000313" key="2">
    <source>
        <dbReference type="EMBL" id="AIZ46731.1"/>
    </source>
</evidence>
<sequence length="392" mass="42801">MRHPAYPRILHVISHLDMGGAENVAISLAEELYAEFNFSFFAVGGIADNPVGQAMARRLERLAIPVHSGTALDFKKGGAVQAGLKLRQLIWRTRPEVVHLHTEIPETIFAVASVLGLPRDLQVLRTVHNSKLWPAWGAIGRMVEGRLRAAQAMSVGVSAACLQGLWEFQAAHRLPLTPKAMTQVVYNGVLTGDPRGPIERTLSADRPVRVLFAGRLEPQKGVDLLPDLLTATSALTTRPVEVTLLGRGALEGSLRQWISTHTLPWTVTLAEPVASLAEHLHEYDVMLVPSRFEGLCLVAIEALMAGMPVVATRVRGLSEIFPAGYPLLCDSEDVPGLARTLADAVEDHAHYADVVATYHAEIVERFGVARMAQEYRRVYLAALQPTALEPIE</sequence>
<dbReference type="Pfam" id="PF13439">
    <property type="entry name" value="Glyco_transf_4"/>
    <property type="match status" value="1"/>
</dbReference>
<dbReference type="KEGG" id="dsw:QR90_15310"/>
<gene>
    <name evidence="2" type="ORF">QR90_15310</name>
</gene>
<evidence type="ECO:0000313" key="3">
    <source>
        <dbReference type="Proteomes" id="UP000030634"/>
    </source>
</evidence>
<dbReference type="PANTHER" id="PTHR12526">
    <property type="entry name" value="GLYCOSYLTRANSFERASE"/>
    <property type="match status" value="1"/>
</dbReference>
<reference evidence="3" key="1">
    <citation type="submission" date="2014-11" db="EMBL/GenBank/DDBJ databases">
        <title>Hymenobacter sp. DG25B genome submission.</title>
        <authorList>
            <person name="Jung H.-Y."/>
            <person name="Kim M.K."/>
            <person name="Srinivasan S."/>
            <person name="Lim S."/>
        </authorList>
    </citation>
    <scope>NUCLEOTIDE SEQUENCE [LARGE SCALE GENOMIC DNA]</scope>
    <source>
        <strain evidence="3">DY59</strain>
    </source>
</reference>
<protein>
    <recommendedName>
        <fullName evidence="1">Glycosyltransferase subfamily 4-like N-terminal domain-containing protein</fullName>
    </recommendedName>
</protein>
<name>A0A0A7KKR2_9DEIO</name>
<dbReference type="Pfam" id="PF13692">
    <property type="entry name" value="Glyco_trans_1_4"/>
    <property type="match status" value="1"/>
</dbReference>
<dbReference type="STRING" id="1182571.QR90_15310"/>
<dbReference type="Gene3D" id="3.40.50.2000">
    <property type="entry name" value="Glycogen Phosphorylase B"/>
    <property type="match status" value="2"/>
</dbReference>
<accession>A0A0A7KKR2</accession>
<dbReference type="RefSeq" id="WP_039687613.1">
    <property type="nucleotide sequence ID" value="NZ_CP010028.1"/>
</dbReference>